<organism evidence="1 2">
    <name type="scientific">Engystomops pustulosus</name>
    <name type="common">Tungara frog</name>
    <name type="synonym">Physalaemus pustulosus</name>
    <dbReference type="NCBI Taxonomy" id="76066"/>
    <lineage>
        <taxon>Eukaryota</taxon>
        <taxon>Metazoa</taxon>
        <taxon>Chordata</taxon>
        <taxon>Craniata</taxon>
        <taxon>Vertebrata</taxon>
        <taxon>Euteleostomi</taxon>
        <taxon>Amphibia</taxon>
        <taxon>Batrachia</taxon>
        <taxon>Anura</taxon>
        <taxon>Neobatrachia</taxon>
        <taxon>Hyloidea</taxon>
        <taxon>Leptodactylidae</taxon>
        <taxon>Leiuperinae</taxon>
        <taxon>Engystomops</taxon>
    </lineage>
</organism>
<keyword evidence="2" id="KW-1185">Reference proteome</keyword>
<evidence type="ECO:0000313" key="1">
    <source>
        <dbReference type="EMBL" id="KAG8541858.1"/>
    </source>
</evidence>
<dbReference type="Proteomes" id="UP000824782">
    <property type="component" value="Unassembled WGS sequence"/>
</dbReference>
<accession>A0AAV6Z7F1</accession>
<dbReference type="EMBL" id="WNYA01006440">
    <property type="protein sequence ID" value="KAG8541858.1"/>
    <property type="molecule type" value="Genomic_DNA"/>
</dbReference>
<sequence length="87" mass="9736">MHATEIGGRGQTKTRRIRKNHRIFLEFALTFTQPGSVYSSAFRGTSAQQRHLVDVRGTALINPGPDLNPAQRTHRWIVNGLGKQICP</sequence>
<reference evidence="1" key="1">
    <citation type="thesis" date="2020" institute="ProQuest LLC" country="789 East Eisenhower Parkway, Ann Arbor, MI, USA">
        <title>Comparative Genomics and Chromosome Evolution.</title>
        <authorList>
            <person name="Mudd A.B."/>
        </authorList>
    </citation>
    <scope>NUCLEOTIDE SEQUENCE</scope>
    <source>
        <strain evidence="1">237g6f4</strain>
        <tissue evidence="1">Blood</tissue>
    </source>
</reference>
<protein>
    <submittedName>
        <fullName evidence="1">Uncharacterized protein</fullName>
    </submittedName>
</protein>
<comment type="caution">
    <text evidence="1">The sequence shown here is derived from an EMBL/GenBank/DDBJ whole genome shotgun (WGS) entry which is preliminary data.</text>
</comment>
<name>A0AAV6Z7F1_ENGPU</name>
<gene>
    <name evidence="1" type="ORF">GDO81_028119</name>
</gene>
<proteinExistence type="predicted"/>
<evidence type="ECO:0000313" key="2">
    <source>
        <dbReference type="Proteomes" id="UP000824782"/>
    </source>
</evidence>
<dbReference type="AlphaFoldDB" id="A0AAV6Z7F1"/>